<dbReference type="EMBL" id="QLMC01000001">
    <property type="protein sequence ID" value="RAK02147.1"/>
    <property type="molecule type" value="Genomic_DNA"/>
</dbReference>
<proteinExistence type="predicted"/>
<dbReference type="InterPro" id="IPR058916">
    <property type="entry name" value="PH_40"/>
</dbReference>
<name>A0A327X534_LARAB</name>
<reference evidence="3 4" key="1">
    <citation type="submission" date="2018-06" db="EMBL/GenBank/DDBJ databases">
        <title>Genomic Encyclopedia of Archaeal and Bacterial Type Strains, Phase II (KMG-II): from individual species to whole genera.</title>
        <authorList>
            <person name="Goeker M."/>
        </authorList>
    </citation>
    <scope>NUCLEOTIDE SEQUENCE [LARGE SCALE GENOMIC DNA]</scope>
    <source>
        <strain evidence="3 4">DSM 21851</strain>
    </source>
</reference>
<dbReference type="RefSeq" id="WP_111626366.1">
    <property type="nucleotide sequence ID" value="NZ_QLMC01000001.1"/>
</dbReference>
<keyword evidence="1" id="KW-0812">Transmembrane</keyword>
<keyword evidence="1" id="KW-0472">Membrane</keyword>
<feature type="transmembrane region" description="Helical" evidence="1">
    <location>
        <begin position="6"/>
        <end position="25"/>
    </location>
</feature>
<dbReference type="Pfam" id="PF26566">
    <property type="entry name" value="PH_40"/>
    <property type="match status" value="1"/>
</dbReference>
<feature type="domain" description="PH" evidence="2">
    <location>
        <begin position="44"/>
        <end position="185"/>
    </location>
</feature>
<accession>A0A327X534</accession>
<evidence type="ECO:0000256" key="1">
    <source>
        <dbReference type="SAM" id="Phobius"/>
    </source>
</evidence>
<evidence type="ECO:0000313" key="3">
    <source>
        <dbReference type="EMBL" id="RAK02147.1"/>
    </source>
</evidence>
<dbReference type="AlphaFoldDB" id="A0A327X534"/>
<evidence type="ECO:0000313" key="4">
    <source>
        <dbReference type="Proteomes" id="UP000248790"/>
    </source>
</evidence>
<feature type="transmembrane region" description="Helical" evidence="1">
    <location>
        <begin position="84"/>
        <end position="106"/>
    </location>
</feature>
<organism evidence="3 4">
    <name type="scientific">Larkinella arboricola</name>
    <dbReference type="NCBI Taxonomy" id="643671"/>
    <lineage>
        <taxon>Bacteria</taxon>
        <taxon>Pseudomonadati</taxon>
        <taxon>Bacteroidota</taxon>
        <taxon>Cytophagia</taxon>
        <taxon>Cytophagales</taxon>
        <taxon>Spirosomataceae</taxon>
        <taxon>Larkinella</taxon>
    </lineage>
</organism>
<evidence type="ECO:0000259" key="2">
    <source>
        <dbReference type="Pfam" id="PF26566"/>
    </source>
</evidence>
<protein>
    <recommendedName>
        <fullName evidence="2">PH domain-containing protein</fullName>
    </recommendedName>
</protein>
<keyword evidence="4" id="KW-1185">Reference proteome</keyword>
<sequence>MNVLNALLITTAVLFPFGWVIYRLIRYPAKAWGAESPLSIKIEYEVTKQEYFTRFDFLFLIFFVPMNVLGLYACLFVLLPAVQIYWQGIIAAGGLAVFIYTLWWCVRLFELESQYWLITKGKTITLDPTDKSVEIKTEDGSMRITADHLERIEEHTSGLSSGKMVAGYAYFIFRLKNGQTVYLNNNKSYLPYALQEYFKSVPTRNVPHKIPWIIAP</sequence>
<dbReference type="Proteomes" id="UP000248790">
    <property type="component" value="Unassembled WGS sequence"/>
</dbReference>
<dbReference type="OrthoDB" id="944635at2"/>
<keyword evidence="1" id="KW-1133">Transmembrane helix</keyword>
<feature type="transmembrane region" description="Helical" evidence="1">
    <location>
        <begin position="57"/>
        <end position="78"/>
    </location>
</feature>
<gene>
    <name evidence="3" type="ORF">LX87_00262</name>
</gene>
<comment type="caution">
    <text evidence="3">The sequence shown here is derived from an EMBL/GenBank/DDBJ whole genome shotgun (WGS) entry which is preliminary data.</text>
</comment>